<feature type="non-terminal residue" evidence="2">
    <location>
        <position position="257"/>
    </location>
</feature>
<dbReference type="Proteomes" id="UP000591131">
    <property type="component" value="Unassembled WGS sequence"/>
</dbReference>
<dbReference type="AlphaFoldDB" id="A0A7J6KKL4"/>
<feature type="region of interest" description="Disordered" evidence="1">
    <location>
        <begin position="167"/>
        <end position="257"/>
    </location>
</feature>
<name>A0A7J6KKL4_PERCH</name>
<feature type="compositionally biased region" description="Basic and acidic residues" evidence="1">
    <location>
        <begin position="225"/>
        <end position="241"/>
    </location>
</feature>
<reference evidence="2 3" key="1">
    <citation type="submission" date="2020-04" db="EMBL/GenBank/DDBJ databases">
        <title>Perkinsus chesapeaki whole genome sequence.</title>
        <authorList>
            <person name="Bogema D.R."/>
        </authorList>
    </citation>
    <scope>NUCLEOTIDE SEQUENCE [LARGE SCALE GENOMIC DNA]</scope>
    <source>
        <strain evidence="2">ATCC PRA-425</strain>
    </source>
</reference>
<comment type="caution">
    <text evidence="2">The sequence shown here is derived from an EMBL/GenBank/DDBJ whole genome shotgun (WGS) entry which is preliminary data.</text>
</comment>
<organism evidence="2 3">
    <name type="scientific">Perkinsus chesapeaki</name>
    <name type="common">Clam parasite</name>
    <name type="synonym">Perkinsus andrewsi</name>
    <dbReference type="NCBI Taxonomy" id="330153"/>
    <lineage>
        <taxon>Eukaryota</taxon>
        <taxon>Sar</taxon>
        <taxon>Alveolata</taxon>
        <taxon>Perkinsozoa</taxon>
        <taxon>Perkinsea</taxon>
        <taxon>Perkinsida</taxon>
        <taxon>Perkinsidae</taxon>
        <taxon>Perkinsus</taxon>
    </lineage>
</organism>
<feature type="non-terminal residue" evidence="2">
    <location>
        <position position="1"/>
    </location>
</feature>
<evidence type="ECO:0000313" key="2">
    <source>
        <dbReference type="EMBL" id="KAF4647422.1"/>
    </source>
</evidence>
<feature type="region of interest" description="Disordered" evidence="1">
    <location>
        <begin position="93"/>
        <end position="146"/>
    </location>
</feature>
<evidence type="ECO:0000313" key="3">
    <source>
        <dbReference type="Proteomes" id="UP000591131"/>
    </source>
</evidence>
<protein>
    <submittedName>
        <fullName evidence="2">Uncharacterized protein</fullName>
    </submittedName>
</protein>
<sequence>KLKMKDGQTLTSFLSVEEDHYRTVHKARLQLGIGSITNYDRLLVVMKQVTPAVQKGFSKHLRRKNKSANIASTSVSDLRDYAQAFDSERSVRFPWETTIDPTPTGNFTTRPGKGKGKGTGQNNNGGNKPNSNPRPPSQQDQSSKSTTTVLKECPICFKKGHTAEQCFWNPKRSQPPPSTASGSSSLVTPPTSTTGTNGQQSPTPSAPTGQQASPGRPKRRRRRPERFSPGKKDNANNKDDNNSAAAPSATQSSSLFS</sequence>
<evidence type="ECO:0000256" key="1">
    <source>
        <dbReference type="SAM" id="MobiDB-lite"/>
    </source>
</evidence>
<feature type="compositionally biased region" description="Low complexity" evidence="1">
    <location>
        <begin position="181"/>
        <end position="203"/>
    </location>
</feature>
<feature type="compositionally biased region" description="Low complexity" evidence="1">
    <location>
        <begin position="120"/>
        <end position="146"/>
    </location>
</feature>
<proteinExistence type="predicted"/>
<accession>A0A7J6KKL4</accession>
<feature type="compositionally biased region" description="Low complexity" evidence="1">
    <location>
        <begin position="242"/>
        <end position="257"/>
    </location>
</feature>
<gene>
    <name evidence="2" type="ORF">FOL47_004635</name>
</gene>
<keyword evidence="3" id="KW-1185">Reference proteome</keyword>
<dbReference type="EMBL" id="JAAPAO010002621">
    <property type="protein sequence ID" value="KAF4647422.1"/>
    <property type="molecule type" value="Genomic_DNA"/>
</dbReference>